<sequence length="206" mass="23336">MDSLNSNDFIDYIEVDLRATLKAFNKLSNATIQGKHQYGKKLRNKFALTFVTDIVNIVMKLCDKFKTRDATIYDSQGMITDSDMSLAKAKIWTLEKEKAALQGKLDEQEEISSTVQEIIPKLDDIKNSKDQNLIAEIPRIIKEVTSPDIRSSVEVAGREIMAEVKKTRDETRTFAHVAFQSRNLPPHRFPLSSILSSWRTGGNSLD</sequence>
<organism evidence="1 2">
    <name type="scientific">Araneus ventricosus</name>
    <name type="common">Orbweaver spider</name>
    <name type="synonym">Epeira ventricosa</name>
    <dbReference type="NCBI Taxonomy" id="182803"/>
    <lineage>
        <taxon>Eukaryota</taxon>
        <taxon>Metazoa</taxon>
        <taxon>Ecdysozoa</taxon>
        <taxon>Arthropoda</taxon>
        <taxon>Chelicerata</taxon>
        <taxon>Arachnida</taxon>
        <taxon>Araneae</taxon>
        <taxon>Araneomorphae</taxon>
        <taxon>Entelegynae</taxon>
        <taxon>Araneoidea</taxon>
        <taxon>Araneidae</taxon>
        <taxon>Araneus</taxon>
    </lineage>
</organism>
<reference evidence="1 2" key="1">
    <citation type="journal article" date="2019" name="Sci. Rep.">
        <title>Orb-weaving spider Araneus ventricosus genome elucidates the spidroin gene catalogue.</title>
        <authorList>
            <person name="Kono N."/>
            <person name="Nakamura H."/>
            <person name="Ohtoshi R."/>
            <person name="Moran D.A.P."/>
            <person name="Shinohara A."/>
            <person name="Yoshida Y."/>
            <person name="Fujiwara M."/>
            <person name="Mori M."/>
            <person name="Tomita M."/>
            <person name="Arakawa K."/>
        </authorList>
    </citation>
    <scope>NUCLEOTIDE SEQUENCE [LARGE SCALE GENOMIC DNA]</scope>
</reference>
<dbReference type="EMBL" id="BGPR01013972">
    <property type="protein sequence ID" value="GBN63102.1"/>
    <property type="molecule type" value="Genomic_DNA"/>
</dbReference>
<protein>
    <submittedName>
        <fullName evidence="1">Uncharacterized protein</fullName>
    </submittedName>
</protein>
<dbReference type="Proteomes" id="UP000499080">
    <property type="component" value="Unassembled WGS sequence"/>
</dbReference>
<dbReference type="AlphaFoldDB" id="A0A4Y2QIF6"/>
<evidence type="ECO:0000313" key="2">
    <source>
        <dbReference type="Proteomes" id="UP000499080"/>
    </source>
</evidence>
<gene>
    <name evidence="1" type="ORF">AVEN_138101_1</name>
</gene>
<name>A0A4Y2QIF6_ARAVE</name>
<keyword evidence="2" id="KW-1185">Reference proteome</keyword>
<evidence type="ECO:0000313" key="1">
    <source>
        <dbReference type="EMBL" id="GBN63102.1"/>
    </source>
</evidence>
<accession>A0A4Y2QIF6</accession>
<proteinExistence type="predicted"/>
<comment type="caution">
    <text evidence="1">The sequence shown here is derived from an EMBL/GenBank/DDBJ whole genome shotgun (WGS) entry which is preliminary data.</text>
</comment>